<evidence type="ECO:0000313" key="1">
    <source>
        <dbReference type="EMBL" id="KAF9654203.1"/>
    </source>
</evidence>
<accession>A0ACB6ZY14</accession>
<reference evidence="1" key="1">
    <citation type="submission" date="2019-10" db="EMBL/GenBank/DDBJ databases">
        <authorList>
            <consortium name="DOE Joint Genome Institute"/>
            <person name="Kuo A."/>
            <person name="Miyauchi S."/>
            <person name="Kiss E."/>
            <person name="Drula E."/>
            <person name="Kohler A."/>
            <person name="Sanchez-Garcia M."/>
            <person name="Andreopoulos B."/>
            <person name="Barry K.W."/>
            <person name="Bonito G."/>
            <person name="Buee M."/>
            <person name="Carver A."/>
            <person name="Chen C."/>
            <person name="Cichocki N."/>
            <person name="Clum A."/>
            <person name="Culley D."/>
            <person name="Crous P.W."/>
            <person name="Fauchery L."/>
            <person name="Girlanda M."/>
            <person name="Hayes R."/>
            <person name="Keri Z."/>
            <person name="Labutti K."/>
            <person name="Lipzen A."/>
            <person name="Lombard V."/>
            <person name="Magnuson J."/>
            <person name="Maillard F."/>
            <person name="Morin E."/>
            <person name="Murat C."/>
            <person name="Nolan M."/>
            <person name="Ohm R."/>
            <person name="Pangilinan J."/>
            <person name="Pereira M."/>
            <person name="Perotto S."/>
            <person name="Peter M."/>
            <person name="Riley R."/>
            <person name="Sitrit Y."/>
            <person name="Stielow B."/>
            <person name="Szollosi G."/>
            <person name="Zifcakova L."/>
            <person name="Stursova M."/>
            <person name="Spatafora J.W."/>
            <person name="Tedersoo L."/>
            <person name="Vaario L.-M."/>
            <person name="Yamada A."/>
            <person name="Yan M."/>
            <person name="Wang P."/>
            <person name="Xu J."/>
            <person name="Bruns T."/>
            <person name="Baldrian P."/>
            <person name="Vilgalys R."/>
            <person name="Henrissat B."/>
            <person name="Grigoriev I.V."/>
            <person name="Hibbett D."/>
            <person name="Nagy L.G."/>
            <person name="Martin F.M."/>
        </authorList>
    </citation>
    <scope>NUCLEOTIDE SEQUENCE</scope>
    <source>
        <strain evidence="1">P2</strain>
    </source>
</reference>
<reference evidence="1" key="2">
    <citation type="journal article" date="2020" name="Nat. Commun.">
        <title>Large-scale genome sequencing of mycorrhizal fungi provides insights into the early evolution of symbiotic traits.</title>
        <authorList>
            <person name="Miyauchi S."/>
            <person name="Kiss E."/>
            <person name="Kuo A."/>
            <person name="Drula E."/>
            <person name="Kohler A."/>
            <person name="Sanchez-Garcia M."/>
            <person name="Morin E."/>
            <person name="Andreopoulos B."/>
            <person name="Barry K.W."/>
            <person name="Bonito G."/>
            <person name="Buee M."/>
            <person name="Carver A."/>
            <person name="Chen C."/>
            <person name="Cichocki N."/>
            <person name="Clum A."/>
            <person name="Culley D."/>
            <person name="Crous P.W."/>
            <person name="Fauchery L."/>
            <person name="Girlanda M."/>
            <person name="Hayes R.D."/>
            <person name="Keri Z."/>
            <person name="LaButti K."/>
            <person name="Lipzen A."/>
            <person name="Lombard V."/>
            <person name="Magnuson J."/>
            <person name="Maillard F."/>
            <person name="Murat C."/>
            <person name="Nolan M."/>
            <person name="Ohm R.A."/>
            <person name="Pangilinan J."/>
            <person name="Pereira M.F."/>
            <person name="Perotto S."/>
            <person name="Peter M."/>
            <person name="Pfister S."/>
            <person name="Riley R."/>
            <person name="Sitrit Y."/>
            <person name="Stielow J.B."/>
            <person name="Szollosi G."/>
            <person name="Zifcakova L."/>
            <person name="Stursova M."/>
            <person name="Spatafora J.W."/>
            <person name="Tedersoo L."/>
            <person name="Vaario L.M."/>
            <person name="Yamada A."/>
            <person name="Yan M."/>
            <person name="Wang P."/>
            <person name="Xu J."/>
            <person name="Bruns T."/>
            <person name="Baldrian P."/>
            <person name="Vilgalys R."/>
            <person name="Dunand C."/>
            <person name="Henrissat B."/>
            <person name="Grigoriev I.V."/>
            <person name="Hibbett D."/>
            <person name="Nagy L.G."/>
            <person name="Martin F.M."/>
        </authorList>
    </citation>
    <scope>NUCLEOTIDE SEQUENCE</scope>
    <source>
        <strain evidence="1">P2</strain>
    </source>
</reference>
<organism evidence="1 2">
    <name type="scientific">Thelephora ganbajun</name>
    <name type="common">Ganba fungus</name>
    <dbReference type="NCBI Taxonomy" id="370292"/>
    <lineage>
        <taxon>Eukaryota</taxon>
        <taxon>Fungi</taxon>
        <taxon>Dikarya</taxon>
        <taxon>Basidiomycota</taxon>
        <taxon>Agaricomycotina</taxon>
        <taxon>Agaricomycetes</taxon>
        <taxon>Thelephorales</taxon>
        <taxon>Thelephoraceae</taxon>
        <taxon>Thelephora</taxon>
    </lineage>
</organism>
<sequence>MARPLEHVPPDQKPAKTRTKPRKPKGKEVLLRPQPDLPSEPGPSSETAAEIEDIWSWTSLADSSASTHPAVFTKDGRYFFSIVGSSVKIHASSTGHVVSTLSVATLGGSTSHSDCGHTGKITSALLNPHNPFQLITASLDGCIKFWDYLDGTLLQTIRLPQPIFMIAAHDKVEGYIFVVTSRGTKRQTASGKITSEDNTHLYRVSLSPTPETAGLPVQESSEVIGIGKLRTPNGLAVSPSGSWVVVISGHKAHIASTTNPRAGFKKFTASEHLTCLTFHPTDDCFATGDSKGAIRLWYCLTDGSLSEASGLEKRAQTTSFHWHAHAVSSLAFTPNGAYLLSGGEEAVLVIWQLHTNKKEFVPRVGAPISTIVISPAGDKEEEYLLGLSDSTYAFISSGSLKISREFSQLKLDPLINPDAPSTSTPVPLAVHPLSSSLILTSSHPSSLQAYSPSNSRLLYDIEVSPSNRVSRKDERYLEPSRVRHVAVSASGEWMATVDSRIGDDGFRPEVYLKIWWWDRKSGFWILNSRINRPHGLNEIISISFSPVLAKEKILLVTTGKDKQIKTWRLRTNVDRKGEVEDFWVPRSSFQYRSELPSHASWSNDASLIAVAAGSFVPIYDSATNALLQVLATSECGRVTSIHFLGSSGRFLAVAGERDLVLWDLVSQTIQWHFRSGISVGQVVAHPLEDKLALLQSRKNTSSSQQDTRVLLFRPGSAIPFRTCSIPFGIRDVAWYSLIEGTTSDFTLVGITDSWGVVLFGDDVKSPSSLEGTTTTRITGDTYLPRKNTLLQDIFGKSAFDDVVHPTASAETSMFFPRQGKQAVTSFFDTPAYLMPPLETMFDSIMQTFLTPRSTVKSDEGDVKQVEDDEMDVDEDPVPEGDAPLIARNTARVVDEREMHEFVEIFKSYGLTGTSEPHISD</sequence>
<dbReference type="EMBL" id="MU117961">
    <property type="protein sequence ID" value="KAF9654203.1"/>
    <property type="molecule type" value="Genomic_DNA"/>
</dbReference>
<name>A0ACB6ZY14_THEGA</name>
<proteinExistence type="predicted"/>
<keyword evidence="2" id="KW-1185">Reference proteome</keyword>
<evidence type="ECO:0000313" key="2">
    <source>
        <dbReference type="Proteomes" id="UP000886501"/>
    </source>
</evidence>
<gene>
    <name evidence="1" type="ORF">BDM02DRAFT_3085641</name>
</gene>
<comment type="caution">
    <text evidence="1">The sequence shown here is derived from an EMBL/GenBank/DDBJ whole genome shotgun (WGS) entry which is preliminary data.</text>
</comment>
<dbReference type="Proteomes" id="UP000886501">
    <property type="component" value="Unassembled WGS sequence"/>
</dbReference>
<protein>
    <submittedName>
        <fullName evidence="1">WD40 repeat-like protein</fullName>
    </submittedName>
</protein>